<comment type="subcellular location">
    <subcellularLocation>
        <location evidence="1">Membrane</location>
        <topology evidence="1">Multi-pass membrane protein</topology>
    </subcellularLocation>
</comment>
<reference evidence="8 9" key="1">
    <citation type="submission" date="2013-06" db="EMBL/GenBank/DDBJ databases">
        <title>The Genome Sequence of Acinetobacter rudis CIP 110305.</title>
        <authorList>
            <consortium name="The Broad Institute Genome Sequencing Platform"/>
            <consortium name="The Broad Institute Genome Sequencing Center for Infectious Disease"/>
            <person name="Cerqueira G."/>
            <person name="Feldgarden M."/>
            <person name="Courvalin P."/>
            <person name="Perichon B."/>
            <person name="Grillot-Courvalin C."/>
            <person name="Clermont D."/>
            <person name="Rocha E."/>
            <person name="Yoon E.-J."/>
            <person name="Nemec A."/>
            <person name="Young S.K."/>
            <person name="Zeng Q."/>
            <person name="Gargeya S."/>
            <person name="Fitzgerald M."/>
            <person name="Abouelleil A."/>
            <person name="Alvarado L."/>
            <person name="Berlin A.M."/>
            <person name="Chapman S.B."/>
            <person name="Dewar J."/>
            <person name="Goldberg J."/>
            <person name="Griggs A."/>
            <person name="Gujja S."/>
            <person name="Hansen M."/>
            <person name="Howarth C."/>
            <person name="Imamovic A."/>
            <person name="Larimer J."/>
            <person name="McCowan C."/>
            <person name="Murphy C."/>
            <person name="Pearson M."/>
            <person name="Priest M."/>
            <person name="Roberts A."/>
            <person name="Saif S."/>
            <person name="Shea T."/>
            <person name="Sykes S."/>
            <person name="Wortman J."/>
            <person name="Nusbaum C."/>
            <person name="Birren B."/>
        </authorList>
    </citation>
    <scope>NUCLEOTIDE SEQUENCE [LARGE SCALE GENOMIC DNA]</scope>
    <source>
        <strain evidence="8 9">CIP 110305</strain>
    </source>
</reference>
<feature type="transmembrane region" description="Helical" evidence="6">
    <location>
        <begin position="219"/>
        <end position="237"/>
    </location>
</feature>
<accession>S3MRS9</accession>
<dbReference type="InterPro" id="IPR037185">
    <property type="entry name" value="EmrE-like"/>
</dbReference>
<dbReference type="AlphaFoldDB" id="S3MRS9"/>
<protein>
    <submittedName>
        <fullName evidence="8">Inner membrane transporter RhtA</fullName>
    </submittedName>
</protein>
<feature type="domain" description="EamA" evidence="7">
    <location>
        <begin position="20"/>
        <end position="144"/>
    </location>
</feature>
<evidence type="ECO:0000256" key="4">
    <source>
        <dbReference type="ARBA" id="ARBA00022989"/>
    </source>
</evidence>
<feature type="transmembrane region" description="Helical" evidence="6">
    <location>
        <begin position="155"/>
        <end position="177"/>
    </location>
</feature>
<dbReference type="InterPro" id="IPR000620">
    <property type="entry name" value="EamA_dom"/>
</dbReference>
<keyword evidence="9" id="KW-1185">Reference proteome</keyword>
<evidence type="ECO:0000313" key="8">
    <source>
        <dbReference type="EMBL" id="EPF70317.1"/>
    </source>
</evidence>
<dbReference type="STRING" id="632955.GCA_000829675_03016"/>
<dbReference type="PANTHER" id="PTHR32322:SF2">
    <property type="entry name" value="EAMA DOMAIN-CONTAINING PROTEIN"/>
    <property type="match status" value="1"/>
</dbReference>
<dbReference type="PATRIC" id="fig|421052.3.peg.3270"/>
<keyword evidence="4 6" id="KW-1133">Transmembrane helix</keyword>
<keyword evidence="3 6" id="KW-0812">Transmembrane</keyword>
<dbReference type="Proteomes" id="UP000014568">
    <property type="component" value="Unassembled WGS sequence"/>
</dbReference>
<feature type="transmembrane region" description="Helical" evidence="6">
    <location>
        <begin position="52"/>
        <end position="72"/>
    </location>
</feature>
<feature type="transmembrane region" description="Helical" evidence="6">
    <location>
        <begin position="108"/>
        <end position="125"/>
    </location>
</feature>
<gene>
    <name evidence="8" type="ORF">F945_03336</name>
</gene>
<name>S3MRS9_9GAMM</name>
<evidence type="ECO:0000256" key="6">
    <source>
        <dbReference type="SAM" id="Phobius"/>
    </source>
</evidence>
<evidence type="ECO:0000256" key="3">
    <source>
        <dbReference type="ARBA" id="ARBA00022692"/>
    </source>
</evidence>
<proteinExistence type="inferred from homology"/>
<evidence type="ECO:0000256" key="5">
    <source>
        <dbReference type="ARBA" id="ARBA00023136"/>
    </source>
</evidence>
<evidence type="ECO:0000313" key="9">
    <source>
        <dbReference type="Proteomes" id="UP000014568"/>
    </source>
</evidence>
<evidence type="ECO:0000259" key="7">
    <source>
        <dbReference type="Pfam" id="PF00892"/>
    </source>
</evidence>
<feature type="transmembrane region" description="Helical" evidence="6">
    <location>
        <begin position="189"/>
        <end position="207"/>
    </location>
</feature>
<sequence>MLKFIHSIVNAFVMPNTQLTAICFMILSMLAYQVSASYAKQLIAVLDPLTVVTLRLCFASIMIFVMFRSWRIIKRLGDLRWRDLLLYSGAVALMNVLFYASLGKLPQGIAVGLEFMGPLTLALISIKQRMDLLWVCLAIAGIALLVPWQDAAQAHFSYLGAAYALGAGVCWAFYIYFGQRVAHQNIGMHALSIAICISALCLLPFSLAYNAEAVLNTQYWGHALLIALLATAIPYTLDLMALKRLSKLSYGTLSSLSPALAALAGFILLNERISTLQMVALACIIMASIGVTIGSARQKAEQLISPNDRSLNQK</sequence>
<dbReference type="Pfam" id="PF00892">
    <property type="entry name" value="EamA"/>
    <property type="match status" value="2"/>
</dbReference>
<organism evidence="8 9">
    <name type="scientific">Acinetobacter rudis CIP 110305</name>
    <dbReference type="NCBI Taxonomy" id="421052"/>
    <lineage>
        <taxon>Bacteria</taxon>
        <taxon>Pseudomonadati</taxon>
        <taxon>Pseudomonadota</taxon>
        <taxon>Gammaproteobacteria</taxon>
        <taxon>Moraxellales</taxon>
        <taxon>Moraxellaceae</taxon>
        <taxon>Acinetobacter</taxon>
    </lineage>
</organism>
<evidence type="ECO:0000256" key="2">
    <source>
        <dbReference type="ARBA" id="ARBA00007362"/>
    </source>
</evidence>
<dbReference type="GO" id="GO:0016020">
    <property type="term" value="C:membrane"/>
    <property type="evidence" value="ECO:0007669"/>
    <property type="project" value="UniProtKB-SubCell"/>
</dbReference>
<feature type="domain" description="EamA" evidence="7">
    <location>
        <begin position="159"/>
        <end position="292"/>
    </location>
</feature>
<feature type="transmembrane region" description="Helical" evidence="6">
    <location>
        <begin position="84"/>
        <end position="102"/>
    </location>
</feature>
<dbReference type="eggNOG" id="COG5006">
    <property type="taxonomic scope" value="Bacteria"/>
</dbReference>
<dbReference type="PANTHER" id="PTHR32322">
    <property type="entry name" value="INNER MEMBRANE TRANSPORTER"/>
    <property type="match status" value="1"/>
</dbReference>
<keyword evidence="5 6" id="KW-0472">Membrane</keyword>
<dbReference type="InterPro" id="IPR050638">
    <property type="entry name" value="AA-Vitamin_Transporters"/>
</dbReference>
<comment type="caution">
    <text evidence="8">The sequence shown here is derived from an EMBL/GenBank/DDBJ whole genome shotgun (WGS) entry which is preliminary data.</text>
</comment>
<evidence type="ECO:0000256" key="1">
    <source>
        <dbReference type="ARBA" id="ARBA00004141"/>
    </source>
</evidence>
<feature type="transmembrane region" description="Helical" evidence="6">
    <location>
        <begin position="275"/>
        <end position="296"/>
    </location>
</feature>
<dbReference type="HOGENOM" id="CLU_057295_0_1_6"/>
<dbReference type="EMBL" id="ATGI01000038">
    <property type="protein sequence ID" value="EPF70317.1"/>
    <property type="molecule type" value="Genomic_DNA"/>
</dbReference>
<feature type="transmembrane region" description="Helical" evidence="6">
    <location>
        <begin position="12"/>
        <end position="32"/>
    </location>
</feature>
<feature type="transmembrane region" description="Helical" evidence="6">
    <location>
        <begin position="132"/>
        <end position="149"/>
    </location>
</feature>
<comment type="similarity">
    <text evidence="2">Belongs to the EamA transporter family.</text>
</comment>
<feature type="transmembrane region" description="Helical" evidence="6">
    <location>
        <begin position="249"/>
        <end position="269"/>
    </location>
</feature>
<dbReference type="SUPFAM" id="SSF103481">
    <property type="entry name" value="Multidrug resistance efflux transporter EmrE"/>
    <property type="match status" value="1"/>
</dbReference>